<dbReference type="SUPFAM" id="SSF53474">
    <property type="entry name" value="alpha/beta-Hydrolases"/>
    <property type="match status" value="1"/>
</dbReference>
<keyword evidence="2" id="KW-1185">Reference proteome</keyword>
<sequence length="293" mass="32278">MTPSRTADTELERRGRMLFDYGSTTLYASRFDARFSWLLYVPPDIHDAGPAPELIVSVHGSNRTAADYRDFFAEFARWNRCVVLAPLFPAGVRGDGDRHGYKYVIDGDIRYDAVLLGMVAEVEEKYGLSFPRFALWGFSGGGHFAHRFLLLHPERLWAASIGAPGSVTLLDPDRDWWAGTRGMAALFGREPDIPALRAVAVHMVVGGADLETWEITHRPGTPRYVEGANAAGATRPERLDSLRRSFEAAGIAVAFDLVPGVAHTASVVVRKAQDFLFRALAAKRQSDAKTADD</sequence>
<organism evidence="1 2">
    <name type="scientific">Methylobacterium crusticola</name>
    <dbReference type="NCBI Taxonomy" id="1697972"/>
    <lineage>
        <taxon>Bacteria</taxon>
        <taxon>Pseudomonadati</taxon>
        <taxon>Pseudomonadota</taxon>
        <taxon>Alphaproteobacteria</taxon>
        <taxon>Hyphomicrobiales</taxon>
        <taxon>Methylobacteriaceae</taxon>
        <taxon>Methylobacterium</taxon>
    </lineage>
</organism>
<dbReference type="EMBL" id="BPQH01000020">
    <property type="protein sequence ID" value="GJD52533.1"/>
    <property type="molecule type" value="Genomic_DNA"/>
</dbReference>
<name>A0ABQ4R4L3_9HYPH</name>
<dbReference type="InterPro" id="IPR029058">
    <property type="entry name" value="AB_hydrolase_fold"/>
</dbReference>
<dbReference type="Gene3D" id="3.40.50.1820">
    <property type="entry name" value="alpha/beta hydrolase"/>
    <property type="match status" value="1"/>
</dbReference>
<proteinExistence type="predicted"/>
<evidence type="ECO:0000313" key="2">
    <source>
        <dbReference type="Proteomes" id="UP001055167"/>
    </source>
</evidence>
<evidence type="ECO:0008006" key="3">
    <source>
        <dbReference type="Google" id="ProtNLM"/>
    </source>
</evidence>
<evidence type="ECO:0000313" key="1">
    <source>
        <dbReference type="EMBL" id="GJD52533.1"/>
    </source>
</evidence>
<gene>
    <name evidence="1" type="ORF">OPKNFCMD_5299</name>
</gene>
<reference evidence="1" key="1">
    <citation type="journal article" date="2021" name="Front. Microbiol.">
        <title>Comprehensive Comparative Genomics and Phenotyping of Methylobacterium Species.</title>
        <authorList>
            <person name="Alessa O."/>
            <person name="Ogura Y."/>
            <person name="Fujitani Y."/>
            <person name="Takami H."/>
            <person name="Hayashi T."/>
            <person name="Sahin N."/>
            <person name="Tani A."/>
        </authorList>
    </citation>
    <scope>NUCLEOTIDE SEQUENCE</scope>
    <source>
        <strain evidence="1">KCTC 52305</strain>
    </source>
</reference>
<protein>
    <recommendedName>
        <fullName evidence="3">Alpha/beta hydrolase</fullName>
    </recommendedName>
</protein>
<dbReference type="Proteomes" id="UP001055167">
    <property type="component" value="Unassembled WGS sequence"/>
</dbReference>
<comment type="caution">
    <text evidence="1">The sequence shown here is derived from an EMBL/GenBank/DDBJ whole genome shotgun (WGS) entry which is preliminary data.</text>
</comment>
<accession>A0ABQ4R4L3</accession>
<reference evidence="1" key="2">
    <citation type="submission" date="2021-08" db="EMBL/GenBank/DDBJ databases">
        <authorList>
            <person name="Tani A."/>
            <person name="Ola A."/>
            <person name="Ogura Y."/>
            <person name="Katsura K."/>
            <person name="Hayashi T."/>
        </authorList>
    </citation>
    <scope>NUCLEOTIDE SEQUENCE</scope>
    <source>
        <strain evidence="1">KCTC 52305</strain>
    </source>
</reference>